<dbReference type="GO" id="GO:0005737">
    <property type="term" value="C:cytoplasm"/>
    <property type="evidence" value="ECO:0007669"/>
    <property type="project" value="TreeGrafter"/>
</dbReference>
<dbReference type="InterPro" id="IPR054060">
    <property type="entry name" value="TLN1-like_RS"/>
</dbReference>
<keyword evidence="2" id="KW-0963">Cytoplasm</keyword>
<feature type="coiled-coil region" evidence="4">
    <location>
        <begin position="1072"/>
        <end position="1099"/>
    </location>
</feature>
<dbReference type="InterPro" id="IPR019748">
    <property type="entry name" value="FERM_central"/>
</dbReference>
<dbReference type="InterPro" id="IPR019749">
    <property type="entry name" value="Band_41_domain"/>
</dbReference>
<feature type="region of interest" description="Disordered" evidence="5">
    <location>
        <begin position="2554"/>
        <end position="2592"/>
    </location>
</feature>
<evidence type="ECO:0000256" key="3">
    <source>
        <dbReference type="ARBA" id="ARBA00023212"/>
    </source>
</evidence>
<dbReference type="SMART" id="SM01244">
    <property type="entry name" value="IRS"/>
    <property type="match status" value="1"/>
</dbReference>
<name>A0AA88HZI7_ARTSF</name>
<feature type="compositionally biased region" description="Polar residues" evidence="5">
    <location>
        <begin position="2646"/>
        <end position="2658"/>
    </location>
</feature>
<dbReference type="GO" id="GO:0098609">
    <property type="term" value="P:cell-cell adhesion"/>
    <property type="evidence" value="ECO:0007669"/>
    <property type="project" value="TreeGrafter"/>
</dbReference>
<feature type="region of interest" description="Disordered" evidence="5">
    <location>
        <begin position="2702"/>
        <end position="2774"/>
    </location>
</feature>
<dbReference type="Gene3D" id="1.20.1420.10">
    <property type="entry name" value="Talin, central domain"/>
    <property type="match status" value="7"/>
</dbReference>
<keyword evidence="4" id="KW-0175">Coiled coil</keyword>
<dbReference type="Pfam" id="PF21865">
    <property type="entry name" value="TLN1-like_RS"/>
    <property type="match status" value="2"/>
</dbReference>
<dbReference type="InterPro" id="IPR002404">
    <property type="entry name" value="IRS_PTB"/>
</dbReference>
<dbReference type="PANTHER" id="PTHR19981:SF1">
    <property type="entry name" value="RHEA, ISOFORM B"/>
    <property type="match status" value="1"/>
</dbReference>
<dbReference type="InterPro" id="IPR011993">
    <property type="entry name" value="PH-like_dom_sf"/>
</dbReference>
<dbReference type="InterPro" id="IPR032425">
    <property type="entry name" value="FERM_f0"/>
</dbReference>
<dbReference type="GO" id="GO:0005178">
    <property type="term" value="F:integrin binding"/>
    <property type="evidence" value="ECO:0007669"/>
    <property type="project" value="TreeGrafter"/>
</dbReference>
<dbReference type="GO" id="GO:0009887">
    <property type="term" value="P:animal organ morphogenesis"/>
    <property type="evidence" value="ECO:0007669"/>
    <property type="project" value="UniProtKB-ARBA"/>
</dbReference>
<dbReference type="GO" id="GO:0005925">
    <property type="term" value="C:focal adhesion"/>
    <property type="evidence" value="ECO:0007669"/>
    <property type="project" value="InterPro"/>
</dbReference>
<feature type="compositionally biased region" description="Polar residues" evidence="5">
    <location>
        <begin position="2703"/>
        <end position="2725"/>
    </location>
</feature>
<dbReference type="FunFam" id="1.20.120.230:FF:000002">
    <property type="entry name" value="Talin 2"/>
    <property type="match status" value="1"/>
</dbReference>
<dbReference type="CDD" id="cd17090">
    <property type="entry name" value="FERM_F1_TLN"/>
    <property type="match status" value="1"/>
</dbReference>
<dbReference type="SUPFAM" id="SSF50729">
    <property type="entry name" value="PH domain-like"/>
    <property type="match status" value="1"/>
</dbReference>
<dbReference type="SUPFAM" id="SSF54236">
    <property type="entry name" value="Ubiquitin-like"/>
    <property type="match status" value="1"/>
</dbReference>
<feature type="region of interest" description="Disordered" evidence="5">
    <location>
        <begin position="2614"/>
        <end position="2658"/>
    </location>
</feature>
<dbReference type="Pfam" id="PF09141">
    <property type="entry name" value="Talin_middle"/>
    <property type="match status" value="1"/>
</dbReference>
<evidence type="ECO:0000256" key="5">
    <source>
        <dbReference type="SAM" id="MobiDB-lite"/>
    </source>
</evidence>
<dbReference type="EMBL" id="JAVRJZ010000009">
    <property type="protein sequence ID" value="KAK2718823.1"/>
    <property type="molecule type" value="Genomic_DNA"/>
</dbReference>
<dbReference type="Pfam" id="PF21989">
    <property type="entry name" value="RA_2"/>
    <property type="match status" value="1"/>
</dbReference>
<dbReference type="Pfam" id="PF16511">
    <property type="entry name" value="FERM_f0"/>
    <property type="match status" value="1"/>
</dbReference>
<dbReference type="Gene3D" id="1.20.1410.10">
    <property type="entry name" value="I/LWEQ domain"/>
    <property type="match status" value="1"/>
</dbReference>
<dbReference type="CDD" id="cd12150">
    <property type="entry name" value="talin-RS"/>
    <property type="match status" value="1"/>
</dbReference>
<dbReference type="InterPro" id="IPR036723">
    <property type="entry name" value="Alpha-catenin/vinculin-like_sf"/>
</dbReference>
<proteinExistence type="predicted"/>
<dbReference type="EMBL" id="JAVRJZ010000009">
    <property type="protein sequence ID" value="KAK2718821.1"/>
    <property type="molecule type" value="Genomic_DNA"/>
</dbReference>
<dbReference type="Gene3D" id="3.10.20.90">
    <property type="entry name" value="Phosphatidylinositol 3-kinase Catalytic Subunit, Chain A, domain 1"/>
    <property type="match status" value="2"/>
</dbReference>
<dbReference type="Pfam" id="PF01608">
    <property type="entry name" value="I_LWEQ"/>
    <property type="match status" value="1"/>
</dbReference>
<dbReference type="InterPro" id="IPR000299">
    <property type="entry name" value="FERM_domain"/>
</dbReference>
<dbReference type="GO" id="GO:0001726">
    <property type="term" value="C:ruffle"/>
    <property type="evidence" value="ECO:0007669"/>
    <property type="project" value="InterPro"/>
</dbReference>
<sequence length="2774" mass="297429">MSSLSLKIGIIEKNVVKTIVFDPSTTIYDACRIIREKNSELPLGPPKDYSLFLPDEDPRKGVWLEPIRSLGYYLLKSGDHIEYRRKLRTLKVRMLDGTVKTIMIDDAQTVANLMVVICTKIGITNHDEYGLVHENQDEEIENKPNYSTLTLTRRKNKDDSSRPEKDQKMEMLRKKLKTDDELNWLDMSKTLREQGIDENETVLLRRKYFFSDGNIDSRDPVQLNLLYVQARDAIIEGTHPIAQDQACEFAGIQCQIQFGNHDETKHKAGLLELKEFLPTSYAKIKGIEKKVFGEHKKHSGMSELDAKVLYTKTARGLSTYGVTFFLVKEKMKGKNKLVPRLLGVNKDSVLRLDERTKETVKVWPLTTVRRWAASPNTFTLDFGDYSDQYYSVQTTEGEQISQLIAGYIDIILKKKKQKDHFGLEGDEGSTMVEDSVSPLKANYIQHQTGVSGQKKLDMQSVAKPAILRTGDQGPQAYGIGQMQGAQLPTVQGQVNVGHVASTEQTTKVTDLLSQPQRALVSTISAGHESISVAEHELESKAEIPELGNDAASIKWKRTTMDTKKQSVTSQIAAMNAATASVVQLTGASSESVDHQAVGAAISTISSNLPEMAKGVKMIAALMEDEKEGDNLMDAARKLAGAFSDLLSAAEPENKEPRQNLLGAASKVGESSKQVLTAMGDEDAVDREIQDILLGLAKAVANTTAALVLQAKHVAASCPEQVDQNRIIGAATQCALATSQLVAVAKVVSSTIFNPSCQNHLIEAAREVARAVEGIVIECQQCAPNENQMRDLHAAAGDVTGSLNDLLNHIKDGTRDRVRENVQESAVDSIMTASDKLFASSGDPAEMVKQARILAQATAQLIQAIKGEADSATGDGHHNLLSAARALAEATSNLVETAKACASNPHDPTEQAKLRRAAEELKSVTLVAAGDAIRKKAIKKLENAAKLAASNATQCLAAAQNSGQYNSNMPMHDQLILECQSVADVIPKVVQGVKATIGDPESTASQLNLINVTEEFIQAGQPLVQVAKAAVPTVTDSASSMQLSSKTKAFAESLGELQTAAAKARDACGPLELESALDTIAMLSEELDEFQRAVDAFNLKPLPGDNAENAALQLSSATKSVGSSVAQLLTAASQGDAKYTGIAASGTASALRDLTQATRAVASTTNDREAQYRAIENAQSTVGLAYKVIEESRVLLSDPSNSQGQQRLHELSRQVTQSLTNCLNNLPGQKDVDDTIKAISELNKHLDDDNFPRCEKPYSEIQNELNAAASQLNEAVGQVVASARESSSTLAKSSKMYGQAYEDLVEAGLNIASQTGTREVRNQMITSIRTVSKTSITLLTTAKQYNADPTVPNSKSLLSNAARGVTEAINALIDSCTSAAPGQKECDNAVRAIQSMKSLLDNPSQPVTDLTYFECLENVMEKSKSLGEGMTGIANIAKKAEYEPFGEAVKGVSDSICGLVESAAQAAYLVGVSDPSSVAGKPGLVDQASLMRASQAIQNACNQLTNPSSSKQQVLSAATIIAKHTSSLCNTCRLASGKTSNPVAKRQFVRSATDVANATAQLVKEIKTLDQEYSSENKSICAEATQPLINAVQGLVNFASSSEYASVPAKISPKAREAQEPITSAAKGIIDGSCSMILSAKSLALNPKDPPNWQALANHSKCVSDSIKKLVSSIRDKAPGQKDCDNAVEKLNGCIRDIDQACLSVTSQNLAPRTDQSAKTFAEQTTNCAVEISDRIDDVRNSAKSEAERLGHSVNQMASYFQPLVNNCIGSASYLLNTKQQTVLLDQTKTVAECAIQLVLCAKDSGGNPKAVQLHGDVDESADQMKDALNDLTKTIENVATQAGVVSGLIDTITSAIAKAESADLPDASMSYVDYQTRMVSTVKEIARIAQEISTKNGENASSLGPLCSNLSRHYVQLAVDCRGACSSSSTPDVIPILRSAVQELGRASISAIKSASSVQALPNDTFAQKDLAESAKNVGDKVSQVLSALQAGSRGTQACINAASTVSGIIGDLDTTILFATAGTLHSENENESFADHRENILKTAKALVEDTKTLVAGAASSQEQLASAAQNAVSTILQLSEVVKDGASSLGSNNPEAQVMLLNAVKDVASALGDLIQATKSASGKSVNDPAMIYLKDSAKVMVTNVTSLLKTVKAVEDEHTRGTRALESTIEIIAQEIRAFDSSDVPKVKATAEDLVRYTKPITLATAKAVAAGNSGRQDDVIVAANVGRKAISDMLATCKAAAHCAESSELRQRTLEAGRQTAVQYRELLIMVLQILSRPGPNSDIKAQFPMISKEIALSVTNLVASAELLKANDWEDPEDPVVIAENELIGAAKSIDAAANKLSKLVPKERERVSKEVDETLSFHEMIIEAAKAIATATSALIKAASAAQRHLIDTGKVSRLTRYDSEEGQWSEGLVSAARLVAAATHSLVEAANALVQGNSTEEKLISAAKQVASSTAQLLVACKVKMELESPIAHNLQAAGNAVKRATDNLVRAAQQSIAHQEEESLVVSRRMVGSIKQELEAQAEVLRKQKEYEMALGKLTAVRKAKYGKSGNESDLEGCQSGNDSSRFETSYQSSANRSQLDTSELEQSVYGTQGFAYSTPVQVRVRHDSGGSEHSDRHTTSINGTITPKKTPPATPARNSATRLSTQTTRIALPRQFEPLQTPPHFITKHIEQNADSSIEEKIPSFKESIKMFSSPKNQDGSKQFYTSSTTVKTNFPGNMGGGELSQHGRMSSSHVEKVETTTTKRFESSYHITSSSSSSFQKETK</sequence>
<feature type="domain" description="FERM" evidence="6">
    <location>
        <begin position="88"/>
        <end position="415"/>
    </location>
</feature>
<keyword evidence="3" id="KW-0206">Cytoskeleton</keyword>
<dbReference type="Pfam" id="PF25177">
    <property type="entry name" value="Talin_VBS2"/>
    <property type="match status" value="1"/>
</dbReference>
<dbReference type="InterPro" id="IPR015224">
    <property type="entry name" value="Talin_cent"/>
</dbReference>
<dbReference type="PROSITE" id="PS50945">
    <property type="entry name" value="I_LWEQ"/>
    <property type="match status" value="1"/>
</dbReference>
<dbReference type="SUPFAM" id="SSF47031">
    <property type="entry name" value="Second domain of FERM"/>
    <property type="match status" value="1"/>
</dbReference>
<dbReference type="FunFam" id="1.20.80.10:FF:000007">
    <property type="entry name" value="Talin 2"/>
    <property type="match status" value="1"/>
</dbReference>
<dbReference type="InterPro" id="IPR054082">
    <property type="entry name" value="Talin_IBS2B"/>
</dbReference>
<evidence type="ECO:0008006" key="10">
    <source>
        <dbReference type="Google" id="ProtNLM"/>
    </source>
</evidence>
<feature type="compositionally biased region" description="Low complexity" evidence="5">
    <location>
        <begin position="2758"/>
        <end position="2768"/>
    </location>
</feature>
<dbReference type="GO" id="GO:0051015">
    <property type="term" value="F:actin filament binding"/>
    <property type="evidence" value="ECO:0007669"/>
    <property type="project" value="InterPro"/>
</dbReference>
<feature type="compositionally biased region" description="Basic and acidic residues" evidence="5">
    <location>
        <begin position="2614"/>
        <end position="2627"/>
    </location>
</feature>
<dbReference type="SUPFAM" id="SSF47220">
    <property type="entry name" value="alpha-catenin/vinculin-like"/>
    <property type="match status" value="4"/>
</dbReference>
<comment type="subcellular location">
    <subcellularLocation>
        <location evidence="1">Cytoplasm</location>
        <location evidence="1">Cytoskeleton</location>
    </subcellularLocation>
</comment>
<dbReference type="GO" id="GO:0048731">
    <property type="term" value="P:system development"/>
    <property type="evidence" value="ECO:0007669"/>
    <property type="project" value="UniProtKB-ARBA"/>
</dbReference>
<accession>A0AA88HZI7</accession>
<dbReference type="CDD" id="cd10569">
    <property type="entry name" value="FERM_C_Talin"/>
    <property type="match status" value="1"/>
</dbReference>
<dbReference type="Proteomes" id="UP001187531">
    <property type="component" value="Unassembled WGS sequence"/>
</dbReference>
<evidence type="ECO:0000256" key="2">
    <source>
        <dbReference type="ARBA" id="ARBA00022490"/>
    </source>
</evidence>
<dbReference type="SUPFAM" id="SSF109885">
    <property type="entry name" value="I/LWEQ domain"/>
    <property type="match status" value="4"/>
</dbReference>
<dbReference type="CDD" id="cd17089">
    <property type="entry name" value="FERM_F0_TLN"/>
    <property type="match status" value="1"/>
</dbReference>
<protein>
    <recommendedName>
        <fullName evidence="10">Talin</fullName>
    </recommendedName>
</protein>
<evidence type="ECO:0000313" key="9">
    <source>
        <dbReference type="Proteomes" id="UP001187531"/>
    </source>
</evidence>
<dbReference type="GO" id="GO:0005200">
    <property type="term" value="F:structural constituent of cytoskeleton"/>
    <property type="evidence" value="ECO:0007669"/>
    <property type="project" value="InterPro"/>
</dbReference>
<dbReference type="InterPro" id="IPR029071">
    <property type="entry name" value="Ubiquitin-like_domsf"/>
</dbReference>
<dbReference type="InterPro" id="IPR037438">
    <property type="entry name" value="Talin1/2-RS"/>
</dbReference>
<reference evidence="8" key="1">
    <citation type="submission" date="2023-07" db="EMBL/GenBank/DDBJ databases">
        <title>Chromosome-level genome assembly of Artemia franciscana.</title>
        <authorList>
            <person name="Jo E."/>
        </authorList>
    </citation>
    <scope>NUCLEOTIDE SEQUENCE</scope>
    <source>
        <tissue evidence="8">Whole body</tissue>
    </source>
</reference>
<dbReference type="FunFam" id="1.20.1410.10:FF:000001">
    <property type="entry name" value="Talin 2"/>
    <property type="match status" value="1"/>
</dbReference>
<dbReference type="InterPro" id="IPR015009">
    <property type="entry name" value="Vinculin-bd_dom"/>
</dbReference>
<dbReference type="PROSITE" id="PS50057">
    <property type="entry name" value="FERM_3"/>
    <property type="match status" value="1"/>
</dbReference>
<dbReference type="SMART" id="SM00307">
    <property type="entry name" value="ILWEQ"/>
    <property type="match status" value="1"/>
</dbReference>
<comment type="caution">
    <text evidence="8">The sequence shown here is derived from an EMBL/GenBank/DDBJ whole genome shotgun (WGS) entry which is preliminary data.</text>
</comment>
<dbReference type="InterPro" id="IPR035964">
    <property type="entry name" value="I/LWEQ_dom_sf"/>
</dbReference>
<dbReference type="GO" id="GO:0030036">
    <property type="term" value="P:actin cytoskeleton organization"/>
    <property type="evidence" value="ECO:0007669"/>
    <property type="project" value="TreeGrafter"/>
</dbReference>
<dbReference type="SUPFAM" id="SSF109880">
    <property type="entry name" value="A middle domain of Talin 1"/>
    <property type="match status" value="1"/>
</dbReference>
<dbReference type="Pfam" id="PF08913">
    <property type="entry name" value="VBS"/>
    <property type="match status" value="1"/>
</dbReference>
<dbReference type="Pfam" id="PF02174">
    <property type="entry name" value="IRS"/>
    <property type="match status" value="1"/>
</dbReference>
<evidence type="ECO:0000256" key="4">
    <source>
        <dbReference type="SAM" id="Coils"/>
    </source>
</evidence>
<feature type="domain" description="I/LWEQ" evidence="7">
    <location>
        <begin position="2316"/>
        <end position="2557"/>
    </location>
</feature>
<dbReference type="SMART" id="SM00295">
    <property type="entry name" value="B41"/>
    <property type="match status" value="1"/>
</dbReference>
<dbReference type="InterPro" id="IPR036476">
    <property type="entry name" value="Talin_cent_sf"/>
</dbReference>
<feature type="compositionally biased region" description="Basic and acidic residues" evidence="5">
    <location>
        <begin position="2743"/>
        <end position="2757"/>
    </location>
</feature>
<dbReference type="Gene3D" id="1.20.80.10">
    <property type="match status" value="1"/>
</dbReference>
<evidence type="ECO:0000256" key="1">
    <source>
        <dbReference type="ARBA" id="ARBA00004245"/>
    </source>
</evidence>
<dbReference type="GO" id="GO:0005886">
    <property type="term" value="C:plasma membrane"/>
    <property type="evidence" value="ECO:0007669"/>
    <property type="project" value="TreeGrafter"/>
</dbReference>
<feature type="compositionally biased region" description="Polar residues" evidence="5">
    <location>
        <begin position="2567"/>
        <end position="2592"/>
    </location>
</feature>
<evidence type="ECO:0000313" key="8">
    <source>
        <dbReference type="EMBL" id="KAK2718820.1"/>
    </source>
</evidence>
<organism evidence="8 9">
    <name type="scientific">Artemia franciscana</name>
    <name type="common">Brine shrimp</name>
    <name type="synonym">Artemia sanfranciscana</name>
    <dbReference type="NCBI Taxonomy" id="6661"/>
    <lineage>
        <taxon>Eukaryota</taxon>
        <taxon>Metazoa</taxon>
        <taxon>Ecdysozoa</taxon>
        <taxon>Arthropoda</taxon>
        <taxon>Crustacea</taxon>
        <taxon>Branchiopoda</taxon>
        <taxon>Anostraca</taxon>
        <taxon>Artemiidae</taxon>
        <taxon>Artemia</taxon>
    </lineage>
</organism>
<dbReference type="EMBL" id="JAVRJZ010000009">
    <property type="protein sequence ID" value="KAK2718826.1"/>
    <property type="molecule type" value="Genomic_DNA"/>
</dbReference>
<keyword evidence="9" id="KW-1185">Reference proteome</keyword>
<dbReference type="EMBL" id="JAVRJZ010000009">
    <property type="protein sequence ID" value="KAK2718820.1"/>
    <property type="molecule type" value="Genomic_DNA"/>
</dbReference>
<dbReference type="Gene3D" id="1.20.120.230">
    <property type="entry name" value="Alpha-catenin/vinculin-like"/>
    <property type="match status" value="5"/>
</dbReference>
<dbReference type="CDD" id="cd14473">
    <property type="entry name" value="FERM_B-lobe"/>
    <property type="match status" value="1"/>
</dbReference>
<dbReference type="EMBL" id="JAVRJZ010000009">
    <property type="protein sequence ID" value="KAK2718822.1"/>
    <property type="molecule type" value="Genomic_DNA"/>
</dbReference>
<dbReference type="InterPro" id="IPR014352">
    <property type="entry name" value="FERM/acyl-CoA-bd_prot_sf"/>
</dbReference>
<dbReference type="PANTHER" id="PTHR19981">
    <property type="entry name" value="TALIN"/>
    <property type="match status" value="1"/>
</dbReference>
<dbReference type="GO" id="GO:0005856">
    <property type="term" value="C:cytoskeleton"/>
    <property type="evidence" value="ECO:0007669"/>
    <property type="project" value="UniProtKB-SubCell"/>
</dbReference>
<dbReference type="Pfam" id="PF21692">
    <property type="entry name" value="Talin_R4"/>
    <property type="match status" value="1"/>
</dbReference>
<dbReference type="Pfam" id="PF21896">
    <property type="entry name" value="Talin_IBS2B"/>
    <property type="match status" value="5"/>
</dbReference>
<dbReference type="InterPro" id="IPR049108">
    <property type="entry name" value="Talin_R4"/>
</dbReference>
<evidence type="ECO:0000259" key="7">
    <source>
        <dbReference type="PROSITE" id="PS50945"/>
    </source>
</evidence>
<dbReference type="Gene3D" id="2.30.29.30">
    <property type="entry name" value="Pleckstrin-homology domain (PH domain)/Phosphotyrosine-binding domain (PTB)"/>
    <property type="match status" value="1"/>
</dbReference>
<dbReference type="InterPro" id="IPR002558">
    <property type="entry name" value="ILWEQ_dom"/>
</dbReference>
<dbReference type="InterPro" id="IPR057346">
    <property type="entry name" value="Talin1/2_VBS2"/>
</dbReference>
<dbReference type="InterPro" id="IPR035963">
    <property type="entry name" value="FERM_2"/>
</dbReference>
<dbReference type="FunFam" id="2.30.29.30:FF:000028">
    <property type="entry name" value="Talin 2"/>
    <property type="match status" value="1"/>
</dbReference>
<dbReference type="FunFam" id="1.20.1420.10:FF:000002">
    <property type="entry name" value="Talin 2"/>
    <property type="match status" value="1"/>
</dbReference>
<evidence type="ECO:0000259" key="6">
    <source>
        <dbReference type="PROSITE" id="PS50057"/>
    </source>
</evidence>
<gene>
    <name evidence="8" type="ORF">QYM36_005982</name>
</gene>